<dbReference type="AlphaFoldDB" id="A0A8J8TBA3"/>
<gene>
    <name evidence="1" type="ORF">FGO68_gene11547</name>
</gene>
<protein>
    <submittedName>
        <fullName evidence="1">Uncharacterized protein</fullName>
    </submittedName>
</protein>
<sequence>MQRAQLGEAHLCPQEGTQNIYSSSLICCSPPHSLHIRFLNNLHHKHQVGYSQVDSCQDMLHHSYNLSYYHCTLNFSNTLLWGIVDFHRGIPLSQNLCNLYKVLTWQELQADMCLRCNSGIFHFVASPHLPSIGANLRLSRNQMLSQSELKWKLRSRIYLMINYLQMSQCCLVPFN</sequence>
<name>A0A8J8TBA3_HALGN</name>
<accession>A0A8J8TBA3</accession>
<reference evidence="1" key="1">
    <citation type="submission" date="2019-06" db="EMBL/GenBank/DDBJ databases">
        <authorList>
            <person name="Zheng W."/>
        </authorList>
    </citation>
    <scope>NUCLEOTIDE SEQUENCE</scope>
    <source>
        <strain evidence="1">QDHG01</strain>
    </source>
</reference>
<keyword evidence="2" id="KW-1185">Reference proteome</keyword>
<organism evidence="1 2">
    <name type="scientific">Halteria grandinella</name>
    <dbReference type="NCBI Taxonomy" id="5974"/>
    <lineage>
        <taxon>Eukaryota</taxon>
        <taxon>Sar</taxon>
        <taxon>Alveolata</taxon>
        <taxon>Ciliophora</taxon>
        <taxon>Intramacronucleata</taxon>
        <taxon>Spirotrichea</taxon>
        <taxon>Stichotrichia</taxon>
        <taxon>Sporadotrichida</taxon>
        <taxon>Halteriidae</taxon>
        <taxon>Halteria</taxon>
    </lineage>
</organism>
<dbReference type="EMBL" id="RRYP01000041">
    <property type="protein sequence ID" value="TNV88191.1"/>
    <property type="molecule type" value="Genomic_DNA"/>
</dbReference>
<evidence type="ECO:0000313" key="2">
    <source>
        <dbReference type="Proteomes" id="UP000785679"/>
    </source>
</evidence>
<evidence type="ECO:0000313" key="1">
    <source>
        <dbReference type="EMBL" id="TNV88191.1"/>
    </source>
</evidence>
<dbReference type="Proteomes" id="UP000785679">
    <property type="component" value="Unassembled WGS sequence"/>
</dbReference>
<comment type="caution">
    <text evidence="1">The sequence shown here is derived from an EMBL/GenBank/DDBJ whole genome shotgun (WGS) entry which is preliminary data.</text>
</comment>
<proteinExistence type="predicted"/>